<keyword evidence="3" id="KW-0946">Virion</keyword>
<dbReference type="GO" id="GO:0019028">
    <property type="term" value="C:viral capsid"/>
    <property type="evidence" value="ECO:0007669"/>
    <property type="project" value="UniProtKB-KW"/>
</dbReference>
<evidence type="ECO:0000256" key="3">
    <source>
        <dbReference type="ARBA" id="ARBA00022844"/>
    </source>
</evidence>
<dbReference type="OrthoDB" id="5868at10239"/>
<gene>
    <name evidence="4" type="primary">UL38</name>
</gene>
<dbReference type="GO" id="GO:0003677">
    <property type="term" value="F:DNA binding"/>
    <property type="evidence" value="ECO:0007669"/>
    <property type="project" value="InterPro"/>
</dbReference>
<protein>
    <submittedName>
        <fullName evidence="4">UL38 capsid triplex subunit 1</fullName>
    </submittedName>
</protein>
<evidence type="ECO:0000313" key="5">
    <source>
        <dbReference type="Proteomes" id="UP000167073"/>
    </source>
</evidence>
<sequence>MAHTHGGNVLSFLAFLVYVGRRAPQSPSAVLQSTPAGWGSAEYRPLYGRCAVVSGQPAMRTRNATVSSPDADSAIRRVLGAGHRGSVMASARVSASTLWLLGASRAPGGRDAPAAEQDGLEHVLDKVWGMASRMRRAAPAPTCRLTRHVTLTDMIQPNADGAGSIVLTMRHFGDYPHLARQRAPPGRNVERVAEALGRLMELSSAGTLRADVGGTRAGLVSLNFLVAACSDAYDARDAAAAARAHVIANYRGPRTAARLDQFAACLRALVHTHVFPHELIGVLGGLTSWVTQDELASVTAVASGAQGAAPSGAQGRPRSSVCVPDCAFIDLDAEFGTPRRGAAFLYLVLAYGQRNGQEMCRVHVVKTHAPRRGIEAFLERLFGRLRVMNTIHGIEDMDAPLRAEDADFPLMQLSRTDNAPRCSASEAMLPRLYGRLHQWRPDLRGRPTANTATYAAYAMIGTMPEDAPRVTQRVERFGSVSVPVALLEGVVWCPGEWTACA</sequence>
<dbReference type="KEGG" id="vg:26887566"/>
<dbReference type="Proteomes" id="UP000167073">
    <property type="component" value="Segment"/>
</dbReference>
<keyword evidence="2" id="KW-1048">Host nucleus</keyword>
<evidence type="ECO:0000256" key="1">
    <source>
        <dbReference type="ARBA" id="ARBA00022561"/>
    </source>
</evidence>
<proteinExistence type="inferred from homology"/>
<accession>J9QWL8</accession>
<keyword evidence="5" id="KW-1185">Reference proteome</keyword>
<evidence type="ECO:0000256" key="2">
    <source>
        <dbReference type="ARBA" id="ARBA00022562"/>
    </source>
</evidence>
<dbReference type="InterPro" id="IPR004999">
    <property type="entry name" value="Herpes_1"/>
</dbReference>
<reference evidence="4 5" key="1">
    <citation type="journal article" date="2012" name="Virology">
        <title>Analysis of the genome of leporid herpesvirus 4.</title>
        <authorList>
            <person name="Babra B."/>
            <person name="Watson G."/>
            <person name="Xu W."/>
            <person name="Jeffrey B.M."/>
            <person name="Xu J.R."/>
            <person name="Rockey D.D."/>
            <person name="Rohrmann G.F."/>
            <person name="Jin L."/>
        </authorList>
    </citation>
    <scope>NUCLEOTIDE SEQUENCE [LARGE SCALE GENOMIC DNA]</scope>
    <source>
        <strain evidence="4">LHV4012612</strain>
    </source>
</reference>
<dbReference type="GO" id="GO:0019069">
    <property type="term" value="P:viral capsid assembly"/>
    <property type="evidence" value="ECO:0007669"/>
    <property type="project" value="InterPro"/>
</dbReference>
<dbReference type="GeneID" id="26887566"/>
<dbReference type="EMBL" id="JQ596859">
    <property type="protein sequence ID" value="AFR32479.1"/>
    <property type="molecule type" value="Genomic_DNA"/>
</dbReference>
<name>J9QWL8_9ALPH</name>
<organism evidence="4 5">
    <name type="scientific">Leporid alphaherpesvirus 4</name>
    <dbReference type="NCBI Taxonomy" id="481315"/>
    <lineage>
        <taxon>Viruses</taxon>
        <taxon>Duplodnaviria</taxon>
        <taxon>Heunggongvirae</taxon>
        <taxon>Peploviricota</taxon>
        <taxon>Herviviricetes</taxon>
        <taxon>Herpesvirales</taxon>
        <taxon>Orthoherpesviridae</taxon>
        <taxon>Alphaherpesvirinae</taxon>
        <taxon>Simplexvirus</taxon>
        <taxon>Simplexvirus leporidalpha4</taxon>
    </lineage>
</organism>
<dbReference type="RefSeq" id="YP_009230168.1">
    <property type="nucleotide sequence ID" value="NC_029311.1"/>
</dbReference>
<dbReference type="HAMAP" id="MF_04018">
    <property type="entry name" value="HSV_TRX1"/>
    <property type="match status" value="1"/>
</dbReference>
<dbReference type="Pfam" id="PF03327">
    <property type="entry name" value="Herpes_VP19C"/>
    <property type="match status" value="1"/>
</dbReference>
<keyword evidence="1" id="KW-0167">Capsid protein</keyword>
<evidence type="ECO:0000313" key="4">
    <source>
        <dbReference type="EMBL" id="AFR32479.1"/>
    </source>
</evidence>